<evidence type="ECO:0000256" key="1">
    <source>
        <dbReference type="SAM" id="SignalP"/>
    </source>
</evidence>
<dbReference type="AlphaFoldDB" id="A0A1H7R5H1"/>
<organism evidence="2 3">
    <name type="scientific">Atopomonas hussainii</name>
    <dbReference type="NCBI Taxonomy" id="1429083"/>
    <lineage>
        <taxon>Bacteria</taxon>
        <taxon>Pseudomonadati</taxon>
        <taxon>Pseudomonadota</taxon>
        <taxon>Gammaproteobacteria</taxon>
        <taxon>Pseudomonadales</taxon>
        <taxon>Pseudomonadaceae</taxon>
        <taxon>Atopomonas</taxon>
    </lineage>
</organism>
<protein>
    <recommendedName>
        <fullName evidence="4">Lipoprotein</fullName>
    </recommendedName>
</protein>
<reference evidence="2 3" key="1">
    <citation type="submission" date="2016-10" db="EMBL/GenBank/DDBJ databases">
        <authorList>
            <person name="de Groot N.N."/>
        </authorList>
    </citation>
    <scope>NUCLEOTIDE SEQUENCE [LARGE SCALE GENOMIC DNA]</scope>
    <source>
        <strain evidence="2 3">JCM 19513</strain>
    </source>
</reference>
<sequence>MSIKTYLLLAVLALSATGCVSFTPTGPLAPSQQFASKTLPYAAMLDSVEVSDPKINEDQQRTIADQLSVQLVPHLQRGEYFEKVVTFPAKLQGNDVTLHFNFASLRARRTPHPAYIPGALATLTMWIWFNGPIYVDSYDIAAELTIKDTNGKVLAASTKMLKQDKNTGLWDKDYMFPNGAKQLSTVIDQLISESTQRLQSN</sequence>
<keyword evidence="1" id="KW-0732">Signal</keyword>
<proteinExistence type="predicted"/>
<dbReference type="PROSITE" id="PS51257">
    <property type="entry name" value="PROKAR_LIPOPROTEIN"/>
    <property type="match status" value="1"/>
</dbReference>
<dbReference type="RefSeq" id="WP_074869573.1">
    <property type="nucleotide sequence ID" value="NZ_FOAS01000014.1"/>
</dbReference>
<evidence type="ECO:0008006" key="4">
    <source>
        <dbReference type="Google" id="ProtNLM"/>
    </source>
</evidence>
<keyword evidence="3" id="KW-1185">Reference proteome</keyword>
<accession>A0A1H7R5H1</accession>
<feature type="chain" id="PRO_5010242091" description="Lipoprotein" evidence="1">
    <location>
        <begin position="23"/>
        <end position="201"/>
    </location>
</feature>
<dbReference type="Proteomes" id="UP000185766">
    <property type="component" value="Unassembled WGS sequence"/>
</dbReference>
<name>A0A1H7R5H1_9GAMM</name>
<gene>
    <name evidence="2" type="ORF">SAMN05216214_1142</name>
</gene>
<evidence type="ECO:0000313" key="3">
    <source>
        <dbReference type="Proteomes" id="UP000185766"/>
    </source>
</evidence>
<dbReference type="EMBL" id="FOAS01000014">
    <property type="protein sequence ID" value="SEL55164.1"/>
    <property type="molecule type" value="Genomic_DNA"/>
</dbReference>
<feature type="signal peptide" evidence="1">
    <location>
        <begin position="1"/>
        <end position="22"/>
    </location>
</feature>
<evidence type="ECO:0000313" key="2">
    <source>
        <dbReference type="EMBL" id="SEL55164.1"/>
    </source>
</evidence>